<feature type="binding site" evidence="4">
    <location>
        <position position="268"/>
    </location>
    <ligand>
        <name>NAD(+)</name>
        <dbReference type="ChEBI" id="CHEBI:57540"/>
    </ligand>
</feature>
<dbReference type="InterPro" id="IPR015426">
    <property type="entry name" value="Acetylaldehyde_DH_C"/>
</dbReference>
<feature type="binding site" evidence="4">
    <location>
        <begin position="11"/>
        <end position="14"/>
    </location>
    <ligand>
        <name>NAD(+)</name>
        <dbReference type="ChEBI" id="CHEBI:57540"/>
    </ligand>
</feature>
<evidence type="ECO:0000313" key="7">
    <source>
        <dbReference type="Proteomes" id="UP001151079"/>
    </source>
</evidence>
<evidence type="ECO:0000256" key="3">
    <source>
        <dbReference type="ARBA" id="ARBA00023027"/>
    </source>
</evidence>
<feature type="domain" description="Semialdehyde dehydrogenase NAD-binding" evidence="5">
    <location>
        <begin position="5"/>
        <end position="118"/>
    </location>
</feature>
<evidence type="ECO:0000313" key="6">
    <source>
        <dbReference type="EMBL" id="MCV9927421.1"/>
    </source>
</evidence>
<dbReference type="AlphaFoldDB" id="A0A9X2ZAE2"/>
<reference evidence="6" key="1">
    <citation type="submission" date="2022-10" db="EMBL/GenBank/DDBJ databases">
        <title>Two novel species of Flavobacterium.</title>
        <authorList>
            <person name="Liu Q."/>
            <person name="Xin Y.-H."/>
        </authorList>
    </citation>
    <scope>NUCLEOTIDE SEQUENCE</scope>
    <source>
        <strain evidence="6">LS1R49</strain>
    </source>
</reference>
<dbReference type="Pfam" id="PF09290">
    <property type="entry name" value="AcetDehyd-dimer"/>
    <property type="match status" value="1"/>
</dbReference>
<dbReference type="PIRSF" id="PIRSF015689">
    <property type="entry name" value="Actaldh_dh_actl"/>
    <property type="match status" value="1"/>
</dbReference>
<proteinExistence type="inferred from homology"/>
<gene>
    <name evidence="6" type="ORF">OIU83_07145</name>
</gene>
<dbReference type="GO" id="GO:0008774">
    <property type="term" value="F:acetaldehyde dehydrogenase (acetylating) activity"/>
    <property type="evidence" value="ECO:0007669"/>
    <property type="project" value="UniProtKB-UniRule"/>
</dbReference>
<comment type="catalytic activity">
    <reaction evidence="4">
        <text>acetaldehyde + NAD(+) + CoA = acetyl-CoA + NADH + H(+)</text>
        <dbReference type="Rhea" id="RHEA:23288"/>
        <dbReference type="ChEBI" id="CHEBI:15343"/>
        <dbReference type="ChEBI" id="CHEBI:15378"/>
        <dbReference type="ChEBI" id="CHEBI:57287"/>
        <dbReference type="ChEBI" id="CHEBI:57288"/>
        <dbReference type="ChEBI" id="CHEBI:57540"/>
        <dbReference type="ChEBI" id="CHEBI:57945"/>
        <dbReference type="EC" id="1.2.1.10"/>
    </reaction>
</comment>
<dbReference type="GO" id="GO:0051287">
    <property type="term" value="F:NAD binding"/>
    <property type="evidence" value="ECO:0007669"/>
    <property type="project" value="UniProtKB-UniRule"/>
</dbReference>
<dbReference type="Proteomes" id="UP001151079">
    <property type="component" value="Unassembled WGS sequence"/>
</dbReference>
<accession>A0A9X2ZAE2</accession>
<comment type="similarity">
    <text evidence="1 4">Belongs to the acetaldehyde dehydrogenase family.</text>
</comment>
<dbReference type="SMART" id="SM00859">
    <property type="entry name" value="Semialdhyde_dh"/>
    <property type="match status" value="1"/>
</dbReference>
<keyword evidence="3 4" id="KW-0520">NAD</keyword>
<name>A0A9X2ZAE2_9FLAO</name>
<evidence type="ECO:0000256" key="2">
    <source>
        <dbReference type="ARBA" id="ARBA00022797"/>
    </source>
</evidence>
<dbReference type="InterPro" id="IPR003361">
    <property type="entry name" value="Acetaldehyde_dehydrogenase"/>
</dbReference>
<evidence type="ECO:0000259" key="5">
    <source>
        <dbReference type="SMART" id="SM00859"/>
    </source>
</evidence>
<keyword evidence="2 4" id="KW-0058">Aromatic hydrocarbons catabolism</keyword>
<dbReference type="Gene3D" id="3.30.360.10">
    <property type="entry name" value="Dihydrodipicolinate Reductase, domain 2"/>
    <property type="match status" value="1"/>
</dbReference>
<dbReference type="EC" id="1.2.1.10" evidence="4"/>
<keyword evidence="7" id="KW-1185">Reference proteome</keyword>
<protein>
    <recommendedName>
        <fullName evidence="4">Acetaldehyde dehydrogenase</fullName>
        <ecNumber evidence="4">1.2.1.10</ecNumber>
    </recommendedName>
    <alternativeName>
        <fullName evidence="4">Acetaldehyde dehydrogenase [acetylating]</fullName>
    </alternativeName>
</protein>
<dbReference type="SUPFAM" id="SSF51735">
    <property type="entry name" value="NAD(P)-binding Rossmann-fold domains"/>
    <property type="match status" value="1"/>
</dbReference>
<dbReference type="HAMAP" id="MF_01657">
    <property type="entry name" value="Ac_ald_DH_ac"/>
    <property type="match status" value="1"/>
</dbReference>
<dbReference type="InterPro" id="IPR000534">
    <property type="entry name" value="Semialdehyde_DH_NAD-bd"/>
</dbReference>
<feature type="binding site" evidence="4">
    <location>
        <begin position="158"/>
        <end position="166"/>
    </location>
    <ligand>
        <name>NAD(+)</name>
        <dbReference type="ChEBI" id="CHEBI:57540"/>
    </ligand>
</feature>
<comment type="caution">
    <text evidence="6">The sequence shown here is derived from an EMBL/GenBank/DDBJ whole genome shotgun (WGS) entry which is preliminary data.</text>
</comment>
<evidence type="ECO:0000256" key="4">
    <source>
        <dbReference type="HAMAP-Rule" id="MF_01657"/>
    </source>
</evidence>
<dbReference type="NCBIfam" id="TIGR03215">
    <property type="entry name" value="ac_ald_DH_ac"/>
    <property type="match status" value="1"/>
</dbReference>
<feature type="active site" description="Acyl-thioester intermediate" evidence="4">
    <location>
        <position position="126"/>
    </location>
</feature>
<dbReference type="Pfam" id="PF01118">
    <property type="entry name" value="Semialdhyde_dh"/>
    <property type="match status" value="1"/>
</dbReference>
<evidence type="ECO:0000256" key="1">
    <source>
        <dbReference type="ARBA" id="ARBA00009244"/>
    </source>
</evidence>
<dbReference type="InterPro" id="IPR036291">
    <property type="entry name" value="NAD(P)-bd_dom_sf"/>
</dbReference>
<sequence length="291" mass="31843">MKKLRVAILGSGNIGTDLLIKIQRSEFLECVLFIGRNLSSPGMAKAIAMGVKVSDESINAIVKNSDLVDLVFDATSAKDAKNHWDILDKLGKIVVDMTPAKLGIFCIPAVNLEEVIEHRNINMITCGGQASIPIAYVIGKTQKNVEYIEVVSSIASRSAGPATRLNLDEYVDTTENGIKHFSNVPRTKAILNLNPADPCIDMQTTIFAQVENPDMGYLEKEIDIMIKKIQNYVPGYSLLVPPVFENGRIVIMVKAQGLGDYLPKYAGNLDIINCAAIAVAEQYSKNFNNIK</sequence>
<dbReference type="NCBIfam" id="NF006157">
    <property type="entry name" value="PRK08300.1"/>
    <property type="match status" value="1"/>
</dbReference>
<keyword evidence="4 6" id="KW-0560">Oxidoreductase</keyword>
<organism evidence="6 7">
    <name type="scientific">Flavobacterium shii</name>
    <dbReference type="NCBI Taxonomy" id="2987687"/>
    <lineage>
        <taxon>Bacteria</taxon>
        <taxon>Pseudomonadati</taxon>
        <taxon>Bacteroidota</taxon>
        <taxon>Flavobacteriia</taxon>
        <taxon>Flavobacteriales</taxon>
        <taxon>Flavobacteriaceae</taxon>
        <taxon>Flavobacterium</taxon>
    </lineage>
</organism>
<dbReference type="Gene3D" id="3.40.50.720">
    <property type="entry name" value="NAD(P)-binding Rossmann-like Domain"/>
    <property type="match status" value="1"/>
</dbReference>
<dbReference type="CDD" id="cd23933">
    <property type="entry name" value="ALDH_C"/>
    <property type="match status" value="1"/>
</dbReference>
<dbReference type="RefSeq" id="WP_264205559.1">
    <property type="nucleotide sequence ID" value="NZ_JAOZEW010000005.1"/>
</dbReference>
<dbReference type="EMBL" id="JAOZEW010000005">
    <property type="protein sequence ID" value="MCV9927421.1"/>
    <property type="molecule type" value="Genomic_DNA"/>
</dbReference>
<dbReference type="SUPFAM" id="SSF55347">
    <property type="entry name" value="Glyceraldehyde-3-phosphate dehydrogenase-like, C-terminal domain"/>
    <property type="match status" value="1"/>
</dbReference>